<proteinExistence type="predicted"/>
<sequence>MEVRTIVGEDDTFPLRALTEEPILFKLHGTISKPRTLEATLEDVQELSHWKKDIFQHILENFGFIFIGYSARDPDILRVLENDYNVKNRKRYGIFWVSPSLEPKPESLLKLYNGVHLPMESDKFFQCLEDRIRFSSPTMIGILNGYRRDSETEKQCQPACTRYAPKDWLSYFEREDAKGKFLVRDIAASQIDDNFAVVINPFGEVYPEEDQQEYTTFKRIKKYIQNGGIFVNAGGLAFFSQNDPNNVAIEKEIIVPRQIKILDQEIEVSYQTFKATLDDTLLKRHFGIGTTFDDVNHKEIYQEQDDRAYVGNLLELESVDTRLVREFRGVSQNRSSAPFIPLLRQMRGNGEVYPLVAVPFERGTLILAGMDIQSSSEFYRVCVAIERWCDKKICILIQGINDQIRLSRIRTKSPFMMKGEK</sequence>
<dbReference type="EMBL" id="MT631513">
    <property type="protein sequence ID" value="QNO52545.1"/>
    <property type="molecule type" value="Genomic_DNA"/>
</dbReference>
<accession>A0A7G9YX11</accession>
<evidence type="ECO:0000313" key="1">
    <source>
        <dbReference type="EMBL" id="QNO52545.1"/>
    </source>
</evidence>
<reference evidence="1" key="1">
    <citation type="submission" date="2020-06" db="EMBL/GenBank/DDBJ databases">
        <title>Unique genomic features of the anaerobic methanotrophic archaea.</title>
        <authorList>
            <person name="Chadwick G.L."/>
            <person name="Skennerton C.T."/>
            <person name="Laso-Perez R."/>
            <person name="Leu A.O."/>
            <person name="Speth D.R."/>
            <person name="Yu H."/>
            <person name="Morgan-Lang C."/>
            <person name="Hatzenpichler R."/>
            <person name="Goudeau D."/>
            <person name="Malmstrom R."/>
            <person name="Brazelton W.J."/>
            <person name="Woyke T."/>
            <person name="Hallam S.J."/>
            <person name="Tyson G.W."/>
            <person name="Wegener G."/>
            <person name="Boetius A."/>
            <person name="Orphan V."/>
        </authorList>
    </citation>
    <scope>NUCLEOTIDE SEQUENCE</scope>
</reference>
<dbReference type="Pfam" id="PF13289">
    <property type="entry name" value="SIR2_2"/>
    <property type="match status" value="1"/>
</dbReference>
<dbReference type="AlphaFoldDB" id="A0A7G9YX11"/>
<gene>
    <name evidence="1" type="ORF">BJKGENCM_00035</name>
</gene>
<protein>
    <submittedName>
        <fullName evidence="1">Uncharacterized protein</fullName>
    </submittedName>
</protein>
<name>A0A7G9YX11_9EURY</name>
<organism evidence="1">
    <name type="scientific">Candidatus Methanophagaceae archaeon ANME-1 ERB6</name>
    <dbReference type="NCBI Taxonomy" id="2759912"/>
    <lineage>
        <taxon>Archaea</taxon>
        <taxon>Methanobacteriati</taxon>
        <taxon>Methanobacteriota</taxon>
        <taxon>Stenosarchaea group</taxon>
        <taxon>Methanomicrobia</taxon>
        <taxon>Candidatus Methanophagales</taxon>
        <taxon>Candidatus Methanophagaceae</taxon>
    </lineage>
</organism>